<evidence type="ECO:0000313" key="6">
    <source>
        <dbReference type="Proteomes" id="UP000248724"/>
    </source>
</evidence>
<dbReference type="GO" id="GO:0022857">
    <property type="term" value="F:transmembrane transporter activity"/>
    <property type="evidence" value="ECO:0007669"/>
    <property type="project" value="TreeGrafter"/>
</dbReference>
<gene>
    <name evidence="5" type="ORF">DLM65_03880</name>
</gene>
<dbReference type="InterPro" id="IPR017911">
    <property type="entry name" value="MacB-like_ATP-bd"/>
</dbReference>
<dbReference type="GO" id="GO:0016887">
    <property type="term" value="F:ATP hydrolysis activity"/>
    <property type="evidence" value="ECO:0007669"/>
    <property type="project" value="InterPro"/>
</dbReference>
<dbReference type="AlphaFoldDB" id="A0A2W5ZAH8"/>
<dbReference type="EMBL" id="QHBU01000073">
    <property type="protein sequence ID" value="PZR82402.1"/>
    <property type="molecule type" value="Genomic_DNA"/>
</dbReference>
<dbReference type="GO" id="GO:0005524">
    <property type="term" value="F:ATP binding"/>
    <property type="evidence" value="ECO:0007669"/>
    <property type="project" value="UniProtKB-KW"/>
</dbReference>
<name>A0A2W5ZAH8_9BACT</name>
<organism evidence="5 6">
    <name type="scientific">Candidatus Aeolococcus gillhamiae</name>
    <dbReference type="NCBI Taxonomy" id="3127015"/>
    <lineage>
        <taxon>Bacteria</taxon>
        <taxon>Bacillati</taxon>
        <taxon>Candidatus Dormiibacterota</taxon>
        <taxon>Candidatus Dormibacteria</taxon>
        <taxon>Candidatus Aeolococcales</taxon>
        <taxon>Candidatus Aeolococcaceae</taxon>
        <taxon>Candidatus Aeolococcus</taxon>
    </lineage>
</organism>
<evidence type="ECO:0000256" key="1">
    <source>
        <dbReference type="ARBA" id="ARBA00022448"/>
    </source>
</evidence>
<dbReference type="PROSITE" id="PS50893">
    <property type="entry name" value="ABC_TRANSPORTER_2"/>
    <property type="match status" value="1"/>
</dbReference>
<reference evidence="5 6" key="1">
    <citation type="journal article" date="2017" name="Nature">
        <title>Atmospheric trace gases support primary production in Antarctic desert surface soil.</title>
        <authorList>
            <person name="Ji M."/>
            <person name="Greening C."/>
            <person name="Vanwonterghem I."/>
            <person name="Carere C.R."/>
            <person name="Bay S.K."/>
            <person name="Steen J.A."/>
            <person name="Montgomery K."/>
            <person name="Lines T."/>
            <person name="Beardall J."/>
            <person name="van Dorst J."/>
            <person name="Snape I."/>
            <person name="Stott M.B."/>
            <person name="Hugenholtz P."/>
            <person name="Ferrari B.C."/>
        </authorList>
    </citation>
    <scope>NUCLEOTIDE SEQUENCE [LARGE SCALE GENOMIC DNA]</scope>
    <source>
        <strain evidence="5">RRmetagenome_bin12</strain>
    </source>
</reference>
<dbReference type="Proteomes" id="UP000248724">
    <property type="component" value="Unassembled WGS sequence"/>
</dbReference>
<dbReference type="PANTHER" id="PTHR24220:SF685">
    <property type="entry name" value="ABC TRANSPORTER RELATED"/>
    <property type="match status" value="1"/>
</dbReference>
<protein>
    <recommendedName>
        <fullName evidence="4">ABC transporter domain-containing protein</fullName>
    </recommendedName>
</protein>
<dbReference type="Pfam" id="PF00005">
    <property type="entry name" value="ABC_tran"/>
    <property type="match status" value="1"/>
</dbReference>
<dbReference type="InterPro" id="IPR027417">
    <property type="entry name" value="P-loop_NTPase"/>
</dbReference>
<dbReference type="InterPro" id="IPR015854">
    <property type="entry name" value="ABC_transpr_LolD-like"/>
</dbReference>
<dbReference type="Gene3D" id="3.40.50.300">
    <property type="entry name" value="P-loop containing nucleotide triphosphate hydrolases"/>
    <property type="match status" value="1"/>
</dbReference>
<dbReference type="GO" id="GO:0098796">
    <property type="term" value="C:membrane protein complex"/>
    <property type="evidence" value="ECO:0007669"/>
    <property type="project" value="UniProtKB-ARBA"/>
</dbReference>
<dbReference type="InterPro" id="IPR017871">
    <property type="entry name" value="ABC_transporter-like_CS"/>
</dbReference>
<proteinExistence type="predicted"/>
<evidence type="ECO:0000256" key="3">
    <source>
        <dbReference type="ARBA" id="ARBA00022840"/>
    </source>
</evidence>
<dbReference type="PANTHER" id="PTHR24220">
    <property type="entry name" value="IMPORT ATP-BINDING PROTEIN"/>
    <property type="match status" value="1"/>
</dbReference>
<sequence>MSTVAPPAPAATTVVVADELRKTYSISRPPRDVLRGVSLQVTRGEFVALMGPSGCGKSTLLHILGGLEPPDAGTVSVEGRSLYNLDDGPLSAFRRDRIGFVFQFFNLLPNLTAAENVALPLRLRNESSRRHRDGRVSNADINDRVALLMDQLNLHGLQGHGPEEISGGEQQRVAIARALAAAPALLLADEPTGNLDWTTGHEVMALLGRLCRSQQQTTVLVTHDARVAAHADRVLVMRDGQIVDELALTQGTETGAPAAVGVLVERLGKLDL</sequence>
<evidence type="ECO:0000256" key="2">
    <source>
        <dbReference type="ARBA" id="ARBA00022741"/>
    </source>
</evidence>
<evidence type="ECO:0000259" key="4">
    <source>
        <dbReference type="PROSITE" id="PS50893"/>
    </source>
</evidence>
<feature type="domain" description="ABC transporter" evidence="4">
    <location>
        <begin position="15"/>
        <end position="264"/>
    </location>
</feature>
<dbReference type="InterPro" id="IPR003439">
    <property type="entry name" value="ABC_transporter-like_ATP-bd"/>
</dbReference>
<accession>A0A2W5ZAH8</accession>
<dbReference type="FunFam" id="3.40.50.300:FF:000032">
    <property type="entry name" value="Export ABC transporter ATP-binding protein"/>
    <property type="match status" value="1"/>
</dbReference>
<dbReference type="CDD" id="cd03255">
    <property type="entry name" value="ABC_MJ0796_LolCDE_FtsE"/>
    <property type="match status" value="1"/>
</dbReference>
<keyword evidence="2" id="KW-0547">Nucleotide-binding</keyword>
<dbReference type="GO" id="GO:0005886">
    <property type="term" value="C:plasma membrane"/>
    <property type="evidence" value="ECO:0007669"/>
    <property type="project" value="TreeGrafter"/>
</dbReference>
<dbReference type="SUPFAM" id="SSF52540">
    <property type="entry name" value="P-loop containing nucleoside triphosphate hydrolases"/>
    <property type="match status" value="1"/>
</dbReference>
<evidence type="ECO:0000313" key="5">
    <source>
        <dbReference type="EMBL" id="PZR82402.1"/>
    </source>
</evidence>
<dbReference type="SMART" id="SM00382">
    <property type="entry name" value="AAA"/>
    <property type="match status" value="1"/>
</dbReference>
<dbReference type="PROSITE" id="PS00211">
    <property type="entry name" value="ABC_TRANSPORTER_1"/>
    <property type="match status" value="1"/>
</dbReference>
<comment type="caution">
    <text evidence="5">The sequence shown here is derived from an EMBL/GenBank/DDBJ whole genome shotgun (WGS) entry which is preliminary data.</text>
</comment>
<keyword evidence="3" id="KW-0067">ATP-binding</keyword>
<keyword evidence="1" id="KW-0813">Transport</keyword>
<dbReference type="InterPro" id="IPR003593">
    <property type="entry name" value="AAA+_ATPase"/>
</dbReference>